<dbReference type="Proteomes" id="UP001589692">
    <property type="component" value="Unassembled WGS sequence"/>
</dbReference>
<dbReference type="PROSITE" id="PS51898">
    <property type="entry name" value="TYR_RECOMBINASE"/>
    <property type="match status" value="1"/>
</dbReference>
<feature type="compositionally biased region" description="Basic residues" evidence="3">
    <location>
        <begin position="298"/>
        <end position="307"/>
    </location>
</feature>
<comment type="caution">
    <text evidence="5">The sequence shown here is derived from an EMBL/GenBank/DDBJ whole genome shotgun (WGS) entry which is preliminary data.</text>
</comment>
<name>A0ABV6APA5_9HYPH</name>
<feature type="region of interest" description="Disordered" evidence="3">
    <location>
        <begin position="287"/>
        <end position="307"/>
    </location>
</feature>
<evidence type="ECO:0000313" key="5">
    <source>
        <dbReference type="EMBL" id="MFB9952457.1"/>
    </source>
</evidence>
<dbReference type="SUPFAM" id="SSF56349">
    <property type="entry name" value="DNA breaking-rejoining enzymes"/>
    <property type="match status" value="1"/>
</dbReference>
<dbReference type="PANTHER" id="PTHR30349">
    <property type="entry name" value="PHAGE INTEGRASE-RELATED"/>
    <property type="match status" value="1"/>
</dbReference>
<gene>
    <name evidence="5" type="ORF">ACFFP0_26740</name>
</gene>
<keyword evidence="2" id="KW-0233">DNA recombination</keyword>
<dbReference type="Gene3D" id="1.10.443.10">
    <property type="entry name" value="Intergrase catalytic core"/>
    <property type="match status" value="1"/>
</dbReference>
<sequence length="307" mass="35183">MLYYVEEHAPTTTHPELIGFHMLPLNQFFGDKVVAQVDPKACRDYVKQRQSGEVGRRAVKAATARRELETLQAALNFAHEEKKLLYPVKLKLPKKSPARVRWLSEAEAVRLLAAALGFVPTYSDVATRQLEGWRRWHRPQYHVARFILIGLYTGTRHDAILNLRWERNADGGWLDIEHEILYRKGDGQAETNKRRPPARIPWVLVRHLARWRKLTAHGPIEYHGDLIAKLKTGFNNARDRAGLGRDVVPHVLRHTCATWLLDEGETMWDVAGFLGTSEKVIRDTYGHHSTGSKEAAKTRFRGRNLGK</sequence>
<dbReference type="RefSeq" id="WP_377265266.1">
    <property type="nucleotide sequence ID" value="NZ_JBHMAA010000034.1"/>
</dbReference>
<organism evidence="5 6">
    <name type="scientific">Rhizobium puerariae</name>
    <dbReference type="NCBI Taxonomy" id="1585791"/>
    <lineage>
        <taxon>Bacteria</taxon>
        <taxon>Pseudomonadati</taxon>
        <taxon>Pseudomonadota</taxon>
        <taxon>Alphaproteobacteria</taxon>
        <taxon>Hyphomicrobiales</taxon>
        <taxon>Rhizobiaceae</taxon>
        <taxon>Rhizobium/Agrobacterium group</taxon>
        <taxon>Rhizobium</taxon>
    </lineage>
</organism>
<dbReference type="InterPro" id="IPR002104">
    <property type="entry name" value="Integrase_catalytic"/>
</dbReference>
<evidence type="ECO:0000313" key="6">
    <source>
        <dbReference type="Proteomes" id="UP001589692"/>
    </source>
</evidence>
<evidence type="ECO:0000256" key="3">
    <source>
        <dbReference type="SAM" id="MobiDB-lite"/>
    </source>
</evidence>
<keyword evidence="1" id="KW-0229">DNA integration</keyword>
<evidence type="ECO:0000256" key="2">
    <source>
        <dbReference type="ARBA" id="ARBA00023172"/>
    </source>
</evidence>
<dbReference type="InterPro" id="IPR013762">
    <property type="entry name" value="Integrase-like_cat_sf"/>
</dbReference>
<evidence type="ECO:0000256" key="1">
    <source>
        <dbReference type="ARBA" id="ARBA00022908"/>
    </source>
</evidence>
<keyword evidence="6" id="KW-1185">Reference proteome</keyword>
<feature type="domain" description="Tyr recombinase" evidence="4">
    <location>
        <begin position="98"/>
        <end position="298"/>
    </location>
</feature>
<dbReference type="EMBL" id="JBHMAA010000034">
    <property type="protein sequence ID" value="MFB9952457.1"/>
    <property type="molecule type" value="Genomic_DNA"/>
</dbReference>
<proteinExistence type="predicted"/>
<protein>
    <submittedName>
        <fullName evidence="5">Tyrosine-type recombinase/integrase</fullName>
    </submittedName>
</protein>
<evidence type="ECO:0000259" key="4">
    <source>
        <dbReference type="PROSITE" id="PS51898"/>
    </source>
</evidence>
<dbReference type="PANTHER" id="PTHR30349:SF88">
    <property type="entry name" value="BLL1584 PROTEIN"/>
    <property type="match status" value="1"/>
</dbReference>
<dbReference type="InterPro" id="IPR050090">
    <property type="entry name" value="Tyrosine_recombinase_XerCD"/>
</dbReference>
<reference evidence="5 6" key="1">
    <citation type="submission" date="2024-09" db="EMBL/GenBank/DDBJ databases">
        <authorList>
            <person name="Sun Q."/>
            <person name="Mori K."/>
        </authorList>
    </citation>
    <scope>NUCLEOTIDE SEQUENCE [LARGE SCALE GENOMIC DNA]</scope>
    <source>
        <strain evidence="5 6">TBRC 4938</strain>
    </source>
</reference>
<dbReference type="InterPro" id="IPR011010">
    <property type="entry name" value="DNA_brk_join_enz"/>
</dbReference>
<accession>A0ABV6APA5</accession>